<evidence type="ECO:0000256" key="1">
    <source>
        <dbReference type="SAM" id="Phobius"/>
    </source>
</evidence>
<keyword evidence="1" id="KW-0812">Transmembrane</keyword>
<proteinExistence type="predicted"/>
<protein>
    <submittedName>
        <fullName evidence="2">Uncharacterized protein</fullName>
    </submittedName>
</protein>
<keyword evidence="4" id="KW-1185">Reference proteome</keyword>
<gene>
    <name evidence="2" type="ORF">GBK04_00990</name>
    <name evidence="3" type="ORF">GBK04_28290</name>
</gene>
<organism evidence="2 4">
    <name type="scientific">Salmonirosea aquatica</name>
    <dbReference type="NCBI Taxonomy" id="2654236"/>
    <lineage>
        <taxon>Bacteria</taxon>
        <taxon>Pseudomonadati</taxon>
        <taxon>Bacteroidota</taxon>
        <taxon>Cytophagia</taxon>
        <taxon>Cytophagales</taxon>
        <taxon>Spirosomataceae</taxon>
        <taxon>Salmonirosea</taxon>
    </lineage>
</organism>
<comment type="caution">
    <text evidence="2">The sequence shown here is derived from an EMBL/GenBank/DDBJ whole genome shotgun (WGS) entry which is preliminary data.</text>
</comment>
<dbReference type="AlphaFoldDB" id="A0A7C9B9H7"/>
<keyword evidence="1" id="KW-1133">Transmembrane helix</keyword>
<feature type="transmembrane region" description="Helical" evidence="1">
    <location>
        <begin position="12"/>
        <end position="30"/>
    </location>
</feature>
<keyword evidence="1" id="KW-0472">Membrane</keyword>
<reference evidence="2 4" key="1">
    <citation type="submission" date="2019-10" db="EMBL/GenBank/DDBJ databases">
        <title>Draft Genome Sequence of Cytophagaceae sp. SJW1-29.</title>
        <authorList>
            <person name="Choi A."/>
        </authorList>
    </citation>
    <scope>NUCLEOTIDE SEQUENCE [LARGE SCALE GENOMIC DNA]</scope>
    <source>
        <strain evidence="2 4">SJW1-29</strain>
    </source>
</reference>
<dbReference type="EMBL" id="WHLY01000002">
    <property type="protein sequence ID" value="MPR31958.1"/>
    <property type="molecule type" value="Genomic_DNA"/>
</dbReference>
<dbReference type="EMBL" id="WHLY01000002">
    <property type="protein sequence ID" value="MPR37128.1"/>
    <property type="molecule type" value="Genomic_DNA"/>
</dbReference>
<evidence type="ECO:0000313" key="4">
    <source>
        <dbReference type="Proteomes" id="UP000479293"/>
    </source>
</evidence>
<dbReference type="RefSeq" id="WP_152756092.1">
    <property type="nucleotide sequence ID" value="NZ_WHLY01000002.1"/>
</dbReference>
<sequence length="193" mass="21139">MDALEKYLSSAANRQRILWIVGAILLYFFIRKYKAKAGTLGPPVVQLPNIPVSAGDRTSGGSTGIGSISGNFTPVILSRGYASLANFEISGSSNNWRITDLSTRSPAPGYEWYYIVGEKVVRQSGRLIDEPWQTNLPGHVLKHSIKVGLVSLEQHASTPEQQSNPYYDPNGIEFFDKGDVGAQFVFAFVPNSN</sequence>
<dbReference type="Proteomes" id="UP000479293">
    <property type="component" value="Unassembled WGS sequence"/>
</dbReference>
<evidence type="ECO:0000313" key="2">
    <source>
        <dbReference type="EMBL" id="MPR31958.1"/>
    </source>
</evidence>
<name>A0A7C9B9H7_9BACT</name>
<evidence type="ECO:0000313" key="3">
    <source>
        <dbReference type="EMBL" id="MPR37128.1"/>
    </source>
</evidence>
<accession>A0A7C9B9H7</accession>